<dbReference type="GO" id="GO:0006351">
    <property type="term" value="P:DNA-templated transcription"/>
    <property type="evidence" value="ECO:0007669"/>
    <property type="project" value="InterPro"/>
</dbReference>
<keyword evidence="3" id="KW-0805">Transcription regulation</keyword>
<keyword evidence="2" id="KW-0479">Metal-binding</keyword>
<dbReference type="PROSITE" id="PS50048">
    <property type="entry name" value="ZN2_CY6_FUNGAL_2"/>
    <property type="match status" value="1"/>
</dbReference>
<dbReference type="Pfam" id="PF04082">
    <property type="entry name" value="Fungal_trans"/>
    <property type="match status" value="1"/>
</dbReference>
<evidence type="ECO:0000313" key="8">
    <source>
        <dbReference type="EMBL" id="KAE8342137.1"/>
    </source>
</evidence>
<protein>
    <recommendedName>
        <fullName evidence="7">Zn(2)-C6 fungal-type domain-containing protein</fullName>
    </recommendedName>
</protein>
<evidence type="ECO:0000256" key="4">
    <source>
        <dbReference type="ARBA" id="ARBA00023125"/>
    </source>
</evidence>
<dbReference type="GO" id="GO:0009893">
    <property type="term" value="P:positive regulation of metabolic process"/>
    <property type="evidence" value="ECO:0007669"/>
    <property type="project" value="UniProtKB-ARBA"/>
</dbReference>
<dbReference type="GO" id="GO:0005634">
    <property type="term" value="C:nucleus"/>
    <property type="evidence" value="ECO:0007669"/>
    <property type="project" value="UniProtKB-SubCell"/>
</dbReference>
<proteinExistence type="predicted"/>
<keyword evidence="6" id="KW-0539">Nucleus</keyword>
<dbReference type="InterPro" id="IPR001138">
    <property type="entry name" value="Zn2Cys6_DnaBD"/>
</dbReference>
<dbReference type="PROSITE" id="PS00463">
    <property type="entry name" value="ZN2_CY6_FUNGAL_1"/>
    <property type="match status" value="1"/>
</dbReference>
<feature type="non-terminal residue" evidence="8">
    <location>
        <position position="1"/>
    </location>
</feature>
<keyword evidence="5" id="KW-0804">Transcription</keyword>
<dbReference type="InterPro" id="IPR036864">
    <property type="entry name" value="Zn2-C6_fun-type_DNA-bd_sf"/>
</dbReference>
<gene>
    <name evidence="8" type="ORF">BDV24DRAFT_173983</name>
</gene>
<name>A0A5N6Y9H2_9EURO</name>
<dbReference type="GO" id="GO:0008270">
    <property type="term" value="F:zinc ion binding"/>
    <property type="evidence" value="ECO:0007669"/>
    <property type="project" value="InterPro"/>
</dbReference>
<dbReference type="Pfam" id="PF00172">
    <property type="entry name" value="Zn_clus"/>
    <property type="match status" value="1"/>
</dbReference>
<dbReference type="CDD" id="cd12148">
    <property type="entry name" value="fungal_TF_MHR"/>
    <property type="match status" value="1"/>
</dbReference>
<dbReference type="GO" id="GO:0000981">
    <property type="term" value="F:DNA-binding transcription factor activity, RNA polymerase II-specific"/>
    <property type="evidence" value="ECO:0007669"/>
    <property type="project" value="InterPro"/>
</dbReference>
<accession>A0A5N6Y9H2</accession>
<dbReference type="EMBL" id="ML737136">
    <property type="protein sequence ID" value="KAE8342137.1"/>
    <property type="molecule type" value="Genomic_DNA"/>
</dbReference>
<dbReference type="InterPro" id="IPR050815">
    <property type="entry name" value="TF_fung"/>
</dbReference>
<keyword evidence="4" id="KW-0238">DNA-binding</keyword>
<evidence type="ECO:0000259" key="7">
    <source>
        <dbReference type="PROSITE" id="PS50048"/>
    </source>
</evidence>
<dbReference type="GO" id="GO:0003677">
    <property type="term" value="F:DNA binding"/>
    <property type="evidence" value="ECO:0007669"/>
    <property type="project" value="UniProtKB-KW"/>
</dbReference>
<dbReference type="PANTHER" id="PTHR47338">
    <property type="entry name" value="ZN(II)2CYS6 TRANSCRIPTION FACTOR (EUROFUNG)-RELATED"/>
    <property type="match status" value="1"/>
</dbReference>
<evidence type="ECO:0000256" key="2">
    <source>
        <dbReference type="ARBA" id="ARBA00022723"/>
    </source>
</evidence>
<dbReference type="CDD" id="cd00067">
    <property type="entry name" value="GAL4"/>
    <property type="match status" value="1"/>
</dbReference>
<dbReference type="InterPro" id="IPR007219">
    <property type="entry name" value="XnlR_reg_dom"/>
</dbReference>
<dbReference type="SMART" id="SM00066">
    <property type="entry name" value="GAL4"/>
    <property type="match status" value="1"/>
</dbReference>
<dbReference type="OrthoDB" id="426882at2759"/>
<dbReference type="PANTHER" id="PTHR47338:SF6">
    <property type="entry name" value="ZN(II)2CYS6 TRANSCRIPTION FACTOR (EUROFUNG)"/>
    <property type="match status" value="1"/>
</dbReference>
<evidence type="ECO:0000256" key="6">
    <source>
        <dbReference type="ARBA" id="ARBA00023242"/>
    </source>
</evidence>
<comment type="subcellular location">
    <subcellularLocation>
        <location evidence="1">Nucleus</location>
    </subcellularLocation>
</comment>
<organism evidence="8">
    <name type="scientific">Aspergillus arachidicola</name>
    <dbReference type="NCBI Taxonomy" id="656916"/>
    <lineage>
        <taxon>Eukaryota</taxon>
        <taxon>Fungi</taxon>
        <taxon>Dikarya</taxon>
        <taxon>Ascomycota</taxon>
        <taxon>Pezizomycotina</taxon>
        <taxon>Eurotiomycetes</taxon>
        <taxon>Eurotiomycetidae</taxon>
        <taxon>Eurotiales</taxon>
        <taxon>Aspergillaceae</taxon>
        <taxon>Aspergillus</taxon>
        <taxon>Aspergillus subgen. Circumdati</taxon>
    </lineage>
</organism>
<dbReference type="AlphaFoldDB" id="A0A5N6Y9H2"/>
<dbReference type="SUPFAM" id="SSF57701">
    <property type="entry name" value="Zn2/Cys6 DNA-binding domain"/>
    <property type="match status" value="1"/>
</dbReference>
<evidence type="ECO:0000256" key="3">
    <source>
        <dbReference type="ARBA" id="ARBA00023015"/>
    </source>
</evidence>
<evidence type="ECO:0000256" key="5">
    <source>
        <dbReference type="ARBA" id="ARBA00023163"/>
    </source>
</evidence>
<reference evidence="8" key="1">
    <citation type="submission" date="2019-04" db="EMBL/GenBank/DDBJ databases">
        <title>Friends and foes A comparative genomics study of 23 Aspergillus species from section Flavi.</title>
        <authorList>
            <consortium name="DOE Joint Genome Institute"/>
            <person name="Kjaerbolling I."/>
            <person name="Vesth T."/>
            <person name="Frisvad J.C."/>
            <person name="Nybo J.L."/>
            <person name="Theobald S."/>
            <person name="Kildgaard S."/>
            <person name="Isbrandt T."/>
            <person name="Kuo A."/>
            <person name="Sato A."/>
            <person name="Lyhne E.K."/>
            <person name="Kogle M.E."/>
            <person name="Wiebenga A."/>
            <person name="Kun R.S."/>
            <person name="Lubbers R.J."/>
            <person name="Makela M.R."/>
            <person name="Barry K."/>
            <person name="Chovatia M."/>
            <person name="Clum A."/>
            <person name="Daum C."/>
            <person name="Haridas S."/>
            <person name="He G."/>
            <person name="LaButti K."/>
            <person name="Lipzen A."/>
            <person name="Mondo S."/>
            <person name="Riley R."/>
            <person name="Salamov A."/>
            <person name="Simmons B.A."/>
            <person name="Magnuson J.K."/>
            <person name="Henrissat B."/>
            <person name="Mortensen U.H."/>
            <person name="Larsen T.O."/>
            <person name="Devries R.P."/>
            <person name="Grigoriev I.V."/>
            <person name="Machida M."/>
            <person name="Baker S.E."/>
            <person name="Andersen M.R."/>
        </authorList>
    </citation>
    <scope>NUCLEOTIDE SEQUENCE</scope>
    <source>
        <strain evidence="8">CBS 117612</strain>
    </source>
</reference>
<dbReference type="Gene3D" id="4.10.240.10">
    <property type="entry name" value="Zn(2)-C6 fungal-type DNA-binding domain"/>
    <property type="match status" value="1"/>
</dbReference>
<feature type="domain" description="Zn(2)-C6 fungal-type" evidence="7">
    <location>
        <begin position="15"/>
        <end position="45"/>
    </location>
</feature>
<evidence type="ECO:0000256" key="1">
    <source>
        <dbReference type="ARBA" id="ARBA00004123"/>
    </source>
</evidence>
<dbReference type="Proteomes" id="UP000325558">
    <property type="component" value="Unassembled WGS sequence"/>
</dbReference>
<sequence length="695" mass="79627">MPREPKRDRVRARQACRNCRKKKAKCPSEKPSCSTCIRLKQSCNYDDPRPPDRLADIEKKVDLILSRRGGYPLNDPDEEMDLRWPIETFETPTTTRSNANPLYSSFRSIHGPPNPEVYSAGQQSDQQNDFHIPKPIVPESLIRQSLEIYFERFHKQPIWCFDHEDLENPSEICTELLYSVLELTSRFSGSQRQQPPAYGESARASIFSGISKGSVDIETIESLCLLSYSAFIDGNIRLGQFYLGTGFQLCQLERLDQSPTNENEQLITERQKRVIWSLQSLEQFYGEQKGILARSPEDWRPYYVSTRENSLFPQDPTEASTIPEIEIWVFSLHFGWAWSTVREYVSECSQDRLIEPWRLDSTYAKVLADMTEIENKVPLCHRYDKLKFYQRRSDEIQPQRNYWMPWLKLQFTWHAILTTINHPFLYIAASQSHPSLAIPNTFWRRSSELVLLHATWIVRLIDMAHEKKIKLLDPFFAHAAAIAATVHIYFSCAPDPRLRQKSKVDFTKCQKFIGIFSSFSHACERFSRDLRKLSQIAFEKASSDHQWAPSTVRISVPLMWAILQPGIYGPKSVISPLGVVVPGSAIHDAVEDIEENPTLEIGDTETPPTVTIDPSAGYDATLPRYKASSGLQEQTYEDALRETVVPPLGSFPVHTPWLWADPSELAGMDIQGMQPPEPAVGGPESFSTWWDFGNL</sequence>